<dbReference type="Gene3D" id="1.10.3810.10">
    <property type="entry name" value="Biosynthetic peptidoglycan transglycosylase-like"/>
    <property type="match status" value="1"/>
</dbReference>
<feature type="compositionally biased region" description="Gly residues" evidence="9">
    <location>
        <begin position="767"/>
        <end position="783"/>
    </location>
</feature>
<feature type="region of interest" description="Disordered" evidence="9">
    <location>
        <begin position="468"/>
        <end position="494"/>
    </location>
</feature>
<keyword evidence="2" id="KW-0645">Protease</keyword>
<evidence type="ECO:0000256" key="9">
    <source>
        <dbReference type="SAM" id="MobiDB-lite"/>
    </source>
</evidence>
<dbReference type="RefSeq" id="WP_085512437.1">
    <property type="nucleotide sequence ID" value="NZ_FXAP01000004.1"/>
</dbReference>
<dbReference type="PANTHER" id="PTHR32282:SF33">
    <property type="entry name" value="PEPTIDOGLYCAN GLYCOSYLTRANSFERASE"/>
    <property type="match status" value="1"/>
</dbReference>
<comment type="catalytic activity">
    <reaction evidence="7">
        <text>Preferential cleavage: (Ac)2-L-Lys-D-Ala-|-D-Ala. Also transpeptidation of peptidyl-alanyl moieties that are N-acyl substituents of D-alanine.</text>
        <dbReference type="EC" id="3.4.16.4"/>
    </reaction>
</comment>
<dbReference type="EMBL" id="RKHL01000001">
    <property type="protein sequence ID" value="ROR82665.1"/>
    <property type="molecule type" value="Genomic_DNA"/>
</dbReference>
<dbReference type="InterPro" id="IPR001264">
    <property type="entry name" value="Glyco_trans_51"/>
</dbReference>
<keyword evidence="4" id="KW-0808">Transferase</keyword>
<dbReference type="GO" id="GO:0030288">
    <property type="term" value="C:outer membrane-bounded periplasmic space"/>
    <property type="evidence" value="ECO:0007669"/>
    <property type="project" value="TreeGrafter"/>
</dbReference>
<dbReference type="Proteomes" id="UP000266915">
    <property type="component" value="Unassembled WGS sequence"/>
</dbReference>
<evidence type="ECO:0000259" key="11">
    <source>
        <dbReference type="Pfam" id="PF00912"/>
    </source>
</evidence>
<evidence type="ECO:0000313" key="12">
    <source>
        <dbReference type="EMBL" id="ROR82665.1"/>
    </source>
</evidence>
<evidence type="ECO:0000256" key="8">
    <source>
        <dbReference type="ARBA" id="ARBA00049902"/>
    </source>
</evidence>
<evidence type="ECO:0000256" key="4">
    <source>
        <dbReference type="ARBA" id="ARBA00022679"/>
    </source>
</evidence>
<dbReference type="InterPro" id="IPR001460">
    <property type="entry name" value="PCN-bd_Tpept"/>
</dbReference>
<dbReference type="Pfam" id="PF00912">
    <property type="entry name" value="Transgly"/>
    <property type="match status" value="1"/>
</dbReference>
<evidence type="ECO:0000313" key="13">
    <source>
        <dbReference type="Proteomes" id="UP000266915"/>
    </source>
</evidence>
<dbReference type="AlphaFoldDB" id="A0A3N2C578"/>
<proteinExistence type="predicted"/>
<protein>
    <submittedName>
        <fullName evidence="12">Membrane peptidoglycan carboxypeptidase</fullName>
    </submittedName>
</protein>
<evidence type="ECO:0000256" key="3">
    <source>
        <dbReference type="ARBA" id="ARBA00022676"/>
    </source>
</evidence>
<reference evidence="12 13" key="1">
    <citation type="submission" date="2018-11" db="EMBL/GenBank/DDBJ databases">
        <title>Sequencing the genomes of 1000 actinobacteria strains.</title>
        <authorList>
            <person name="Klenk H.-P."/>
        </authorList>
    </citation>
    <scope>NUCLEOTIDE SEQUENCE [LARGE SCALE GENOMIC DNA]</scope>
    <source>
        <strain evidence="12 13">DSM 14012</strain>
    </source>
</reference>
<dbReference type="GO" id="GO:0008955">
    <property type="term" value="F:peptidoglycan glycosyltransferase activity"/>
    <property type="evidence" value="ECO:0007669"/>
    <property type="project" value="UniProtKB-EC"/>
</dbReference>
<dbReference type="GO" id="GO:0006508">
    <property type="term" value="P:proteolysis"/>
    <property type="evidence" value="ECO:0007669"/>
    <property type="project" value="UniProtKB-KW"/>
</dbReference>
<feature type="domain" description="Glycosyl transferase family 51" evidence="11">
    <location>
        <begin position="81"/>
        <end position="279"/>
    </location>
</feature>
<evidence type="ECO:0000256" key="2">
    <source>
        <dbReference type="ARBA" id="ARBA00022670"/>
    </source>
</evidence>
<keyword evidence="5" id="KW-0378">Hydrolase</keyword>
<dbReference type="InterPro" id="IPR012338">
    <property type="entry name" value="Beta-lactam/transpept-like"/>
</dbReference>
<feature type="domain" description="Penicillin-binding protein transpeptidase" evidence="10">
    <location>
        <begin position="384"/>
        <end position="659"/>
    </location>
</feature>
<dbReference type="SUPFAM" id="SSF53955">
    <property type="entry name" value="Lysozyme-like"/>
    <property type="match status" value="1"/>
</dbReference>
<keyword evidence="1 12" id="KW-0121">Carboxypeptidase</keyword>
<feature type="region of interest" description="Disordered" evidence="9">
    <location>
        <begin position="705"/>
        <end position="783"/>
    </location>
</feature>
<dbReference type="InterPro" id="IPR050396">
    <property type="entry name" value="Glycosyltr_51/Transpeptidase"/>
</dbReference>
<dbReference type="PANTHER" id="PTHR32282">
    <property type="entry name" value="BINDING PROTEIN TRANSPEPTIDASE, PUTATIVE-RELATED"/>
    <property type="match status" value="1"/>
</dbReference>
<keyword evidence="6" id="KW-0511">Multifunctional enzyme</keyword>
<sequence>MPEPRTPAKTVAQSVLGFVGLSVAAGVLATAAVTPAIAMTGLATSTGISVFDGLPDYLQLDSLAQKSSIYAKDSAGNPVLLASFYDQNRIEDSWDQISQFAKDAAVSAEDPRFFEHGGIDLAGTVRAVVNNAAGGSTQGGSSITQQYVKNVLVQKAEAIPDKAESDAAYEEATATTPERKLKEMRLAIGLEKTYGKEDILRGYLNISGFGGRVYGIEAASNYYFNTTAANLTLEQAATLLAIVNNPENLRIDKPDSADNGAANGYALTKTRRDYVLDQMLKEQKISQEQHDAAVAIPITPTIVPPITGCSAAGSSAYFCDYVTNVLQNNEIFGATQDERWTNFKRGGYSVFTTLDLDLQNASQAAIDEYVPKTTTELDLGAVSVSVQPGSGRILAMAQNKDYSQDPDVLATGSNYSAINYNTDQAYGGSAGFQPGSTYKIFTLTDWLKSGKGVNESINANRRSDWGTFTNSCVPGGTEQAEAGWSPRNDEGESGSYTVRRATQQSINTAFIAMAQELDLCDISKTAESMGVHRADGAPLNNSPATVLGTNEVAPLSMATAFATLAAGGKTCDPIAIDSITKPDGSTAEVPSANCRQSVDAKVAAAADDVLQGVVSSGTASASGARTDGVGELIGKTGTTDNAEATWMSGASTTVATVVGTFNVSGHVNLRDTYIDGTQVASMRHYIWPQIMSAALAKYPGGDFPAADRATLQGDGSGTSEEDSTPAPTPTTDPTQAPSEAPTPAPGDSGDTDGTGEDGGPAAPGNVPGNGGGAGNGNGNGSPG</sequence>
<dbReference type="GO" id="GO:0008658">
    <property type="term" value="F:penicillin binding"/>
    <property type="evidence" value="ECO:0007669"/>
    <property type="project" value="InterPro"/>
</dbReference>
<dbReference type="Pfam" id="PF00905">
    <property type="entry name" value="Transpeptidase"/>
    <property type="match status" value="1"/>
</dbReference>
<dbReference type="InterPro" id="IPR023346">
    <property type="entry name" value="Lysozyme-like_dom_sf"/>
</dbReference>
<name>A0A3N2C578_9MICO</name>
<evidence type="ECO:0000256" key="7">
    <source>
        <dbReference type="ARBA" id="ARBA00034000"/>
    </source>
</evidence>
<organism evidence="12 13">
    <name type="scientific">Plantibacter flavus</name>
    <dbReference type="NCBI Taxonomy" id="150123"/>
    <lineage>
        <taxon>Bacteria</taxon>
        <taxon>Bacillati</taxon>
        <taxon>Actinomycetota</taxon>
        <taxon>Actinomycetes</taxon>
        <taxon>Micrococcales</taxon>
        <taxon>Microbacteriaceae</taxon>
        <taxon>Plantibacter</taxon>
    </lineage>
</organism>
<dbReference type="Gene3D" id="3.40.710.10">
    <property type="entry name" value="DD-peptidase/beta-lactamase superfamily"/>
    <property type="match status" value="1"/>
</dbReference>
<keyword evidence="3" id="KW-0328">Glycosyltransferase</keyword>
<comment type="catalytic activity">
    <reaction evidence="8">
        <text>[GlcNAc-(1-&gt;4)-Mur2Ac(oyl-L-Ala-gamma-D-Glu-L-Lys-D-Ala-D-Ala)](n)-di-trans,octa-cis-undecaprenyl diphosphate + beta-D-GlcNAc-(1-&gt;4)-Mur2Ac(oyl-L-Ala-gamma-D-Glu-L-Lys-D-Ala-D-Ala)-di-trans,octa-cis-undecaprenyl diphosphate = [GlcNAc-(1-&gt;4)-Mur2Ac(oyl-L-Ala-gamma-D-Glu-L-Lys-D-Ala-D-Ala)](n+1)-di-trans,octa-cis-undecaprenyl diphosphate + di-trans,octa-cis-undecaprenyl diphosphate + H(+)</text>
        <dbReference type="Rhea" id="RHEA:23708"/>
        <dbReference type="Rhea" id="RHEA-COMP:9602"/>
        <dbReference type="Rhea" id="RHEA-COMP:9603"/>
        <dbReference type="ChEBI" id="CHEBI:15378"/>
        <dbReference type="ChEBI" id="CHEBI:58405"/>
        <dbReference type="ChEBI" id="CHEBI:60033"/>
        <dbReference type="ChEBI" id="CHEBI:78435"/>
        <dbReference type="EC" id="2.4.99.28"/>
    </reaction>
</comment>
<evidence type="ECO:0000256" key="6">
    <source>
        <dbReference type="ARBA" id="ARBA00023268"/>
    </source>
</evidence>
<evidence type="ECO:0000256" key="1">
    <source>
        <dbReference type="ARBA" id="ARBA00022645"/>
    </source>
</evidence>
<evidence type="ECO:0000256" key="5">
    <source>
        <dbReference type="ARBA" id="ARBA00022801"/>
    </source>
</evidence>
<keyword evidence="13" id="KW-1185">Reference proteome</keyword>
<dbReference type="SUPFAM" id="SSF56601">
    <property type="entry name" value="beta-lactamase/transpeptidase-like"/>
    <property type="match status" value="1"/>
</dbReference>
<dbReference type="InterPro" id="IPR036950">
    <property type="entry name" value="PBP_transglycosylase"/>
</dbReference>
<accession>A0A3N2C578</accession>
<dbReference type="GO" id="GO:0009002">
    <property type="term" value="F:serine-type D-Ala-D-Ala carboxypeptidase activity"/>
    <property type="evidence" value="ECO:0007669"/>
    <property type="project" value="UniProtKB-EC"/>
</dbReference>
<dbReference type="GO" id="GO:0009252">
    <property type="term" value="P:peptidoglycan biosynthetic process"/>
    <property type="evidence" value="ECO:0007669"/>
    <property type="project" value="TreeGrafter"/>
</dbReference>
<comment type="caution">
    <text evidence="12">The sequence shown here is derived from an EMBL/GenBank/DDBJ whole genome shotgun (WGS) entry which is preliminary data.</text>
</comment>
<gene>
    <name evidence="12" type="ORF">EDD42_2758</name>
</gene>
<evidence type="ECO:0000259" key="10">
    <source>
        <dbReference type="Pfam" id="PF00905"/>
    </source>
</evidence>